<evidence type="ECO:0000313" key="2">
    <source>
        <dbReference type="EMBL" id="RFZ82236.1"/>
    </source>
</evidence>
<dbReference type="CDD" id="cd00761">
    <property type="entry name" value="Glyco_tranf_GTA_type"/>
    <property type="match status" value="1"/>
</dbReference>
<dbReference type="RefSeq" id="WP_117384260.1">
    <property type="nucleotide sequence ID" value="NZ_QWDE01000003.1"/>
</dbReference>
<dbReference type="EMBL" id="QWDE01000003">
    <property type="protein sequence ID" value="RFZ82236.1"/>
    <property type="molecule type" value="Genomic_DNA"/>
</dbReference>
<accession>A0A3E2NMK6</accession>
<keyword evidence="3" id="KW-1185">Reference proteome</keyword>
<dbReference type="Gene3D" id="3.90.550.10">
    <property type="entry name" value="Spore Coat Polysaccharide Biosynthesis Protein SpsA, Chain A"/>
    <property type="match status" value="1"/>
</dbReference>
<dbReference type="PANTHER" id="PTHR22916:SF3">
    <property type="entry name" value="UDP-GLCNAC:BETAGAL BETA-1,3-N-ACETYLGLUCOSAMINYLTRANSFERASE-LIKE PROTEIN 1"/>
    <property type="match status" value="1"/>
</dbReference>
<dbReference type="OrthoDB" id="597270at2"/>
<keyword evidence="2" id="KW-0808">Transferase</keyword>
<proteinExistence type="predicted"/>
<protein>
    <submittedName>
        <fullName evidence="2">Glycosyltransferase family 2 protein</fullName>
    </submittedName>
</protein>
<reference evidence="2 3" key="1">
    <citation type="submission" date="2018-08" db="EMBL/GenBank/DDBJ databases">
        <title>Mucilaginibacter terrae sp. nov., isolated from manganese diggings.</title>
        <authorList>
            <person name="Huang Y."/>
            <person name="Zhou Z."/>
        </authorList>
    </citation>
    <scope>NUCLEOTIDE SEQUENCE [LARGE SCALE GENOMIC DNA]</scope>
    <source>
        <strain evidence="2 3">ZH6</strain>
    </source>
</reference>
<dbReference type="Pfam" id="PF00535">
    <property type="entry name" value="Glycos_transf_2"/>
    <property type="match status" value="1"/>
</dbReference>
<evidence type="ECO:0000313" key="3">
    <source>
        <dbReference type="Proteomes" id="UP000260823"/>
    </source>
</evidence>
<evidence type="ECO:0000259" key="1">
    <source>
        <dbReference type="Pfam" id="PF00535"/>
    </source>
</evidence>
<comment type="caution">
    <text evidence="2">The sequence shown here is derived from an EMBL/GenBank/DDBJ whole genome shotgun (WGS) entry which is preliminary data.</text>
</comment>
<dbReference type="SUPFAM" id="SSF53448">
    <property type="entry name" value="Nucleotide-diphospho-sugar transferases"/>
    <property type="match status" value="1"/>
</dbReference>
<dbReference type="GO" id="GO:0016758">
    <property type="term" value="F:hexosyltransferase activity"/>
    <property type="evidence" value="ECO:0007669"/>
    <property type="project" value="UniProtKB-ARBA"/>
</dbReference>
<dbReference type="Proteomes" id="UP000260823">
    <property type="component" value="Unassembled WGS sequence"/>
</dbReference>
<name>A0A3E2NMK6_9SPHI</name>
<dbReference type="InterPro" id="IPR029044">
    <property type="entry name" value="Nucleotide-diphossugar_trans"/>
</dbReference>
<dbReference type="InterPro" id="IPR001173">
    <property type="entry name" value="Glyco_trans_2-like"/>
</dbReference>
<sequence>MSEPKVSIIIPAYNAAEYLRETIESALAQTWLNKEVIVVDNNSADDTYNVAASFGSAIQLLKEVNPGASFARNKGLSVATGDYLQFLDADDLLADNKIELQVNSIGHLRGIIAYGKHVNFFDDSDKNTNMPESYLSADYPNGTTLLYDLYGGNDSMLAGGMIPQHSWLVPRSVVDDAGLWNTMLTVDDDGEFFCRVVLRSSGMKYVQDSVCYYRRHKHQNNLSAQKQSAALHSAFRSIQLKEQHIKDPSIDKLLANQAMHLLSNAYPAHPQLCSEIEQFIKERGGATWLPYQEGLHKQLRKLFGWKAVRLLSYYKNGGHKNEL</sequence>
<dbReference type="PANTHER" id="PTHR22916">
    <property type="entry name" value="GLYCOSYLTRANSFERASE"/>
    <property type="match status" value="1"/>
</dbReference>
<dbReference type="AlphaFoldDB" id="A0A3E2NMK6"/>
<organism evidence="2 3">
    <name type="scientific">Mucilaginibacter terrenus</name>
    <dbReference type="NCBI Taxonomy" id="2482727"/>
    <lineage>
        <taxon>Bacteria</taxon>
        <taxon>Pseudomonadati</taxon>
        <taxon>Bacteroidota</taxon>
        <taxon>Sphingobacteriia</taxon>
        <taxon>Sphingobacteriales</taxon>
        <taxon>Sphingobacteriaceae</taxon>
        <taxon>Mucilaginibacter</taxon>
    </lineage>
</organism>
<feature type="domain" description="Glycosyltransferase 2-like" evidence="1">
    <location>
        <begin position="7"/>
        <end position="139"/>
    </location>
</feature>
<gene>
    <name evidence="2" type="ORF">DYU05_16610</name>
</gene>